<name>A0A4R7C9G6_9HYPH</name>
<organism evidence="1 2">
    <name type="scientific">Enterovirga rhinocerotis</name>
    <dbReference type="NCBI Taxonomy" id="1339210"/>
    <lineage>
        <taxon>Bacteria</taxon>
        <taxon>Pseudomonadati</taxon>
        <taxon>Pseudomonadota</taxon>
        <taxon>Alphaproteobacteria</taxon>
        <taxon>Hyphomicrobiales</taxon>
        <taxon>Methylobacteriaceae</taxon>
        <taxon>Enterovirga</taxon>
    </lineage>
</organism>
<evidence type="ECO:0000313" key="2">
    <source>
        <dbReference type="Proteomes" id="UP000295122"/>
    </source>
</evidence>
<dbReference type="AlphaFoldDB" id="A0A4R7C9G6"/>
<keyword evidence="2" id="KW-1185">Reference proteome</keyword>
<sequence length="68" mass="8297">MFHLKTDIAQMYRRREELFLSRWELSPDEYRKRVSDLNAQIRGYEMLLCERFRTSLRSIFPPTESPAD</sequence>
<proteinExistence type="predicted"/>
<protein>
    <submittedName>
        <fullName evidence="1">Uncharacterized protein</fullName>
    </submittedName>
</protein>
<gene>
    <name evidence="1" type="ORF">EV668_0101</name>
</gene>
<evidence type="ECO:0000313" key="1">
    <source>
        <dbReference type="EMBL" id="TDR95311.1"/>
    </source>
</evidence>
<accession>A0A4R7C9G6</accession>
<comment type="caution">
    <text evidence="1">The sequence shown here is derived from an EMBL/GenBank/DDBJ whole genome shotgun (WGS) entry which is preliminary data.</text>
</comment>
<dbReference type="Proteomes" id="UP000295122">
    <property type="component" value="Unassembled WGS sequence"/>
</dbReference>
<dbReference type="EMBL" id="SNZR01000007">
    <property type="protein sequence ID" value="TDR95311.1"/>
    <property type="molecule type" value="Genomic_DNA"/>
</dbReference>
<reference evidence="1 2" key="1">
    <citation type="submission" date="2019-03" db="EMBL/GenBank/DDBJ databases">
        <title>Genomic Encyclopedia of Type Strains, Phase IV (KMG-IV): sequencing the most valuable type-strain genomes for metagenomic binning, comparative biology and taxonomic classification.</title>
        <authorList>
            <person name="Goeker M."/>
        </authorList>
    </citation>
    <scope>NUCLEOTIDE SEQUENCE [LARGE SCALE GENOMIC DNA]</scope>
    <source>
        <strain evidence="1 2">DSM 25903</strain>
    </source>
</reference>